<dbReference type="RefSeq" id="XP_056767988.1">
    <property type="nucleotide sequence ID" value="XM_056907261.1"/>
</dbReference>
<proteinExistence type="predicted"/>
<feature type="region of interest" description="Disordered" evidence="1">
    <location>
        <begin position="50"/>
        <end position="70"/>
    </location>
</feature>
<comment type="caution">
    <text evidence="2">The sequence shown here is derived from an EMBL/GenBank/DDBJ whole genome shotgun (WGS) entry which is preliminary data.</text>
</comment>
<keyword evidence="3" id="KW-1185">Reference proteome</keyword>
<evidence type="ECO:0000313" key="2">
    <source>
        <dbReference type="EMBL" id="KAJ5455615.1"/>
    </source>
</evidence>
<reference evidence="2" key="2">
    <citation type="journal article" date="2023" name="IMA Fungus">
        <title>Comparative genomic study of the Penicillium genus elucidates a diverse pangenome and 15 lateral gene transfer events.</title>
        <authorList>
            <person name="Petersen C."/>
            <person name="Sorensen T."/>
            <person name="Nielsen M.R."/>
            <person name="Sondergaard T.E."/>
            <person name="Sorensen J.L."/>
            <person name="Fitzpatrick D.A."/>
            <person name="Frisvad J.C."/>
            <person name="Nielsen K.L."/>
        </authorList>
    </citation>
    <scope>NUCLEOTIDE SEQUENCE</scope>
    <source>
        <strain evidence="2">IBT 16125</strain>
    </source>
</reference>
<dbReference type="AlphaFoldDB" id="A0AAD6CBR2"/>
<dbReference type="Proteomes" id="UP001213681">
    <property type="component" value="Unassembled WGS sequence"/>
</dbReference>
<dbReference type="EMBL" id="JAPVEA010000004">
    <property type="protein sequence ID" value="KAJ5455615.1"/>
    <property type="molecule type" value="Genomic_DNA"/>
</dbReference>
<accession>A0AAD6CBR2</accession>
<protein>
    <submittedName>
        <fullName evidence="2">Uncharacterized protein</fullName>
    </submittedName>
</protein>
<gene>
    <name evidence="2" type="ORF">N7458_003879</name>
</gene>
<organism evidence="2 3">
    <name type="scientific">Penicillium daleae</name>
    <dbReference type="NCBI Taxonomy" id="63821"/>
    <lineage>
        <taxon>Eukaryota</taxon>
        <taxon>Fungi</taxon>
        <taxon>Dikarya</taxon>
        <taxon>Ascomycota</taxon>
        <taxon>Pezizomycotina</taxon>
        <taxon>Eurotiomycetes</taxon>
        <taxon>Eurotiomycetidae</taxon>
        <taxon>Eurotiales</taxon>
        <taxon>Aspergillaceae</taxon>
        <taxon>Penicillium</taxon>
    </lineage>
</organism>
<evidence type="ECO:0000313" key="3">
    <source>
        <dbReference type="Proteomes" id="UP001213681"/>
    </source>
</evidence>
<sequence>METPVLNETLVHQLLQVNNPNPYLEENSGRSWASFPQPAWSGPLLRISTESKASQPDESNRMVARASRSPLSTREGRGEYLCLWEVTPDEVVGHWDWEDLVDDPDWFGNVVMPAFVEHNYRFLGELSGQGDRDLANFLDALTVECASLISDEEDVEDSVDEDEDEDALTPTGVWDIENDSWWATYPGVEESNVLFHPVTSSRIVW</sequence>
<reference evidence="2" key="1">
    <citation type="submission" date="2022-12" db="EMBL/GenBank/DDBJ databases">
        <authorList>
            <person name="Petersen C."/>
        </authorList>
    </citation>
    <scope>NUCLEOTIDE SEQUENCE</scope>
    <source>
        <strain evidence="2">IBT 16125</strain>
    </source>
</reference>
<evidence type="ECO:0000256" key="1">
    <source>
        <dbReference type="SAM" id="MobiDB-lite"/>
    </source>
</evidence>
<name>A0AAD6CBR2_9EURO</name>
<dbReference type="GeneID" id="81597504"/>